<evidence type="ECO:0000313" key="3">
    <source>
        <dbReference type="Proteomes" id="UP000479190"/>
    </source>
</evidence>
<sequence>MLAYASTHRCIGCIGAASQSSSHLTGWLAKCRGGAAAVPATNFGLILLHDAQSSSDTLYAARLQLDSDIVARAVHHGKFKILKFRSRRWKAEKKSYQKMTSSSSTVQGNFKLFSCCFGAPLRRVTSRQVEKKAASLTKRLNQYPLSRSWRICIFCSRQSIIFLASKFYIRPILRAICEANRLNGKSSKENEQTSWLDKVHFYDSDETHYVVYEKLYAESLSIKVEKIKINNLSFSSIVFSGIHLAERSPGKARRVPRKKFFSPLITHGREMTRGKMKMTRLRGQDVIFIKMHMMFMKQRLVYNRADAYIFVEFECVALLCESFYLRLRISCLEKSQRDKTKIGQLSRWEFRTWKRAGSGAHARYSRLCSEARESCTMFRLISDRTLAPYVIENSAVRRYIHAIYTLNTNFQFSPRRHQSARKSEMPPRGSTHQDRLDMIDLAITTNRASRSSESHVTIRKVDFILSGNFSCEVTTNPSYTTLTSTKGLTVVCESCVSAVVESARSCVCSGRSWCRACGGAVVPTLECIVAERSREVTRRFAKARTEGSQENTLYSDTRPDGPRHLRGGQSRVWTGHEDEAAGGTAEGNIENGVRGIEAKK</sequence>
<feature type="region of interest" description="Disordered" evidence="1">
    <location>
        <begin position="541"/>
        <end position="600"/>
    </location>
</feature>
<accession>A0A6H5J370</accession>
<name>A0A6H5J370_9HYME</name>
<gene>
    <name evidence="2" type="ORF">TBRA_LOCUS14428</name>
</gene>
<organism evidence="2 3">
    <name type="scientific">Trichogramma brassicae</name>
    <dbReference type="NCBI Taxonomy" id="86971"/>
    <lineage>
        <taxon>Eukaryota</taxon>
        <taxon>Metazoa</taxon>
        <taxon>Ecdysozoa</taxon>
        <taxon>Arthropoda</taxon>
        <taxon>Hexapoda</taxon>
        <taxon>Insecta</taxon>
        <taxon>Pterygota</taxon>
        <taxon>Neoptera</taxon>
        <taxon>Endopterygota</taxon>
        <taxon>Hymenoptera</taxon>
        <taxon>Apocrita</taxon>
        <taxon>Proctotrupomorpha</taxon>
        <taxon>Chalcidoidea</taxon>
        <taxon>Trichogrammatidae</taxon>
        <taxon>Trichogramma</taxon>
    </lineage>
</organism>
<proteinExistence type="predicted"/>
<keyword evidence="3" id="KW-1185">Reference proteome</keyword>
<protein>
    <submittedName>
        <fullName evidence="2">Uncharacterized protein</fullName>
    </submittedName>
</protein>
<reference evidence="2 3" key="1">
    <citation type="submission" date="2020-02" db="EMBL/GenBank/DDBJ databases">
        <authorList>
            <person name="Ferguson B K."/>
        </authorList>
    </citation>
    <scope>NUCLEOTIDE SEQUENCE [LARGE SCALE GENOMIC DNA]</scope>
</reference>
<evidence type="ECO:0000313" key="2">
    <source>
        <dbReference type="EMBL" id="CAB0042834.1"/>
    </source>
</evidence>
<evidence type="ECO:0000256" key="1">
    <source>
        <dbReference type="SAM" id="MobiDB-lite"/>
    </source>
</evidence>
<dbReference type="EMBL" id="CADCXV010001227">
    <property type="protein sequence ID" value="CAB0042834.1"/>
    <property type="molecule type" value="Genomic_DNA"/>
</dbReference>
<dbReference type="AlphaFoldDB" id="A0A6H5J370"/>
<dbReference type="Proteomes" id="UP000479190">
    <property type="component" value="Unassembled WGS sequence"/>
</dbReference>